<name>A0A0S3SIN0_PHAAN</name>
<evidence type="ECO:0000313" key="1">
    <source>
        <dbReference type="EMBL" id="BAT92672.1"/>
    </source>
</evidence>
<evidence type="ECO:0000313" key="2">
    <source>
        <dbReference type="Proteomes" id="UP000291084"/>
    </source>
</evidence>
<sequence length="80" mass="9108">MCIHFFQHFLLIKVKLFHPQSRNSMLHFFYKLKNAPRRNSHLRMSSSSSSSQFFLCVVSVCQESSAPPLLGGGYSLQKSG</sequence>
<organism evidence="1 2">
    <name type="scientific">Vigna angularis var. angularis</name>
    <dbReference type="NCBI Taxonomy" id="157739"/>
    <lineage>
        <taxon>Eukaryota</taxon>
        <taxon>Viridiplantae</taxon>
        <taxon>Streptophyta</taxon>
        <taxon>Embryophyta</taxon>
        <taxon>Tracheophyta</taxon>
        <taxon>Spermatophyta</taxon>
        <taxon>Magnoliopsida</taxon>
        <taxon>eudicotyledons</taxon>
        <taxon>Gunneridae</taxon>
        <taxon>Pentapetalae</taxon>
        <taxon>rosids</taxon>
        <taxon>fabids</taxon>
        <taxon>Fabales</taxon>
        <taxon>Fabaceae</taxon>
        <taxon>Papilionoideae</taxon>
        <taxon>50 kb inversion clade</taxon>
        <taxon>NPAAA clade</taxon>
        <taxon>indigoferoid/millettioid clade</taxon>
        <taxon>Phaseoleae</taxon>
        <taxon>Vigna</taxon>
    </lineage>
</organism>
<reference evidence="1 2" key="1">
    <citation type="journal article" date="2015" name="Sci. Rep.">
        <title>The power of single molecule real-time sequencing technology in the de novo assembly of a eukaryotic genome.</title>
        <authorList>
            <person name="Sakai H."/>
            <person name="Naito K."/>
            <person name="Ogiso-Tanaka E."/>
            <person name="Takahashi Y."/>
            <person name="Iseki K."/>
            <person name="Muto C."/>
            <person name="Satou K."/>
            <person name="Teruya K."/>
            <person name="Shiroma A."/>
            <person name="Shimoji M."/>
            <person name="Hirano T."/>
            <person name="Itoh T."/>
            <person name="Kaga A."/>
            <person name="Tomooka N."/>
        </authorList>
    </citation>
    <scope>NUCLEOTIDE SEQUENCE [LARGE SCALE GENOMIC DNA]</scope>
    <source>
        <strain evidence="2">cv. Shumari</strain>
    </source>
</reference>
<dbReference type="Proteomes" id="UP000291084">
    <property type="component" value="Chromosome 7"/>
</dbReference>
<dbReference type="EMBL" id="AP015040">
    <property type="protein sequence ID" value="BAT92672.1"/>
    <property type="molecule type" value="Genomic_DNA"/>
</dbReference>
<accession>A0A0S3SIN0</accession>
<proteinExistence type="predicted"/>
<protein>
    <submittedName>
        <fullName evidence="1">Uncharacterized protein</fullName>
    </submittedName>
</protein>
<keyword evidence="2" id="KW-1185">Reference proteome</keyword>
<gene>
    <name evidence="1" type="primary">Vigan.07G147000</name>
    <name evidence="1" type="ORF">VIGAN_07147000</name>
</gene>
<dbReference type="AlphaFoldDB" id="A0A0S3SIN0"/>